<keyword evidence="2" id="KW-0732">Signal</keyword>
<dbReference type="InterPro" id="IPR011992">
    <property type="entry name" value="EF-hand-dom_pair"/>
</dbReference>
<feature type="chain" id="PRO_5002024676" evidence="2">
    <location>
        <begin position="21"/>
        <end position="144"/>
    </location>
</feature>
<dbReference type="Pfam" id="PF13499">
    <property type="entry name" value="EF-hand_7"/>
    <property type="match status" value="1"/>
</dbReference>
<dbReference type="PROSITE" id="PS00018">
    <property type="entry name" value="EF_HAND_1"/>
    <property type="match status" value="2"/>
</dbReference>
<dbReference type="SMART" id="SM00054">
    <property type="entry name" value="EFh"/>
    <property type="match status" value="2"/>
</dbReference>
<dbReference type="PROSITE" id="PS50222">
    <property type="entry name" value="EF_HAND_2"/>
    <property type="match status" value="2"/>
</dbReference>
<name>A0A0A5JRT5_PHOS4</name>
<comment type="caution">
    <text evidence="4">The sequence shown here is derived from an EMBL/GenBank/DDBJ whole genome shotgun (WGS) entry which is preliminary data.</text>
</comment>
<dbReference type="OrthoDB" id="5894242at2"/>
<feature type="signal peptide" evidence="2">
    <location>
        <begin position="1"/>
        <end position="20"/>
    </location>
</feature>
<dbReference type="SUPFAM" id="SSF47473">
    <property type="entry name" value="EF-hand"/>
    <property type="match status" value="1"/>
</dbReference>
<dbReference type="EMBL" id="JRWP01000002">
    <property type="protein sequence ID" value="KGY10678.1"/>
    <property type="molecule type" value="Genomic_DNA"/>
</dbReference>
<dbReference type="Gene3D" id="1.10.238.10">
    <property type="entry name" value="EF-hand"/>
    <property type="match status" value="1"/>
</dbReference>
<dbReference type="GO" id="GO:0005509">
    <property type="term" value="F:calcium ion binding"/>
    <property type="evidence" value="ECO:0007669"/>
    <property type="project" value="InterPro"/>
</dbReference>
<feature type="domain" description="EF-hand" evidence="3">
    <location>
        <begin position="37"/>
        <end position="63"/>
    </location>
</feature>
<dbReference type="Proteomes" id="UP000030451">
    <property type="component" value="Unassembled WGS sequence"/>
</dbReference>
<dbReference type="InterPro" id="IPR018247">
    <property type="entry name" value="EF_Hand_1_Ca_BS"/>
</dbReference>
<evidence type="ECO:0000313" key="4">
    <source>
        <dbReference type="EMBL" id="KGY10678.1"/>
    </source>
</evidence>
<evidence type="ECO:0000256" key="2">
    <source>
        <dbReference type="SAM" id="SignalP"/>
    </source>
</evidence>
<dbReference type="AlphaFoldDB" id="A0A0A5JRT5"/>
<protein>
    <submittedName>
        <fullName evidence="4">Calcium-binding protein</fullName>
    </submittedName>
</protein>
<feature type="compositionally biased region" description="Basic and acidic residues" evidence="1">
    <location>
        <begin position="117"/>
        <end position="144"/>
    </location>
</feature>
<evidence type="ECO:0000256" key="1">
    <source>
        <dbReference type="SAM" id="MobiDB-lite"/>
    </source>
</evidence>
<reference evidence="4 5" key="1">
    <citation type="submission" date="2014-10" db="EMBL/GenBank/DDBJ databases">
        <title>Genome sequencing of Vibrio sinaloensis T08.</title>
        <authorList>
            <person name="Chan K.-G."/>
            <person name="Mohamad N.I."/>
        </authorList>
    </citation>
    <scope>NUCLEOTIDE SEQUENCE [LARGE SCALE GENOMIC DNA]</scope>
    <source>
        <strain evidence="4 5">T08</strain>
    </source>
</reference>
<dbReference type="RefSeq" id="WP_038187038.1">
    <property type="nucleotide sequence ID" value="NZ_JRWP01000002.1"/>
</dbReference>
<dbReference type="InterPro" id="IPR002048">
    <property type="entry name" value="EF_hand_dom"/>
</dbReference>
<evidence type="ECO:0000313" key="5">
    <source>
        <dbReference type="Proteomes" id="UP000030451"/>
    </source>
</evidence>
<sequence>MKVQSLLTIGLLLVVNPVLADEDDMDEATKMKVAPDFQVMDEDKDGFVSKEEFDAFRLTMDDGEEEEESSLSAFASFDKDKDGFVSEEELAAHAKYSNPGNGTGALLDNKKQKSNANRKEKKEKPDRSDRGKNSDRGNGGGKDK</sequence>
<accession>A0A0A5JRT5</accession>
<proteinExistence type="predicted"/>
<feature type="region of interest" description="Disordered" evidence="1">
    <location>
        <begin position="93"/>
        <end position="144"/>
    </location>
</feature>
<dbReference type="STRING" id="379097.SE23_10800"/>
<feature type="domain" description="EF-hand" evidence="3">
    <location>
        <begin position="65"/>
        <end position="100"/>
    </location>
</feature>
<organism evidence="4 5">
    <name type="scientific">Photobacterium sp. (strain ATCC 43367)</name>
    <dbReference type="NCBI Taxonomy" id="379097"/>
    <lineage>
        <taxon>Bacteria</taxon>
        <taxon>Pseudomonadati</taxon>
        <taxon>Pseudomonadota</taxon>
        <taxon>Gammaproteobacteria</taxon>
        <taxon>Vibrionales</taxon>
        <taxon>Vibrionaceae</taxon>
        <taxon>Vibrio</taxon>
        <taxon>Vibrio oreintalis group</taxon>
    </lineage>
</organism>
<evidence type="ECO:0000259" key="3">
    <source>
        <dbReference type="PROSITE" id="PS50222"/>
    </source>
</evidence>
<gene>
    <name evidence="4" type="ORF">NM06_01075</name>
</gene>